<dbReference type="EMBL" id="FMID01000010">
    <property type="protein sequence ID" value="SCL74541.1"/>
    <property type="molecule type" value="Genomic_DNA"/>
</dbReference>
<dbReference type="RefSeq" id="WP_074368847.1">
    <property type="nucleotide sequence ID" value="NZ_FMID01000010.1"/>
</dbReference>
<organism evidence="1 2">
    <name type="scientific">Methanoculleus chikugoensis</name>
    <dbReference type="NCBI Taxonomy" id="118126"/>
    <lineage>
        <taxon>Archaea</taxon>
        <taxon>Methanobacteriati</taxon>
        <taxon>Methanobacteriota</taxon>
        <taxon>Stenosarchaea group</taxon>
        <taxon>Methanomicrobia</taxon>
        <taxon>Methanomicrobiales</taxon>
        <taxon>Methanomicrobiaceae</taxon>
        <taxon>Methanoculleus</taxon>
    </lineage>
</organism>
<proteinExistence type="predicted"/>
<protein>
    <submittedName>
        <fullName evidence="1">Uncharacterized protein</fullName>
    </submittedName>
</protein>
<dbReference type="Proteomes" id="UP000184671">
    <property type="component" value="Unassembled WGS sequence"/>
</dbReference>
<name>A0A1M4MHZ5_9EURY</name>
<dbReference type="AlphaFoldDB" id="A0A1M4MHZ5"/>
<gene>
    <name evidence="1" type="ORF">L21_0420</name>
</gene>
<evidence type="ECO:0000313" key="1">
    <source>
        <dbReference type="EMBL" id="SCL74541.1"/>
    </source>
</evidence>
<dbReference type="OrthoDB" id="105380at2157"/>
<sequence>MASINALTAGIVILAFIAGTGAGYLITARNGAPTAGAEGTCPAEVTSLNILTVALNDPKVIGLLGNKSIGAIAFSRGTYSEQDMNYTQIVFRLQDPDPDDHMTASMIVVQINDSCKVYSVYETYPSYIPKIVPET</sequence>
<evidence type="ECO:0000313" key="2">
    <source>
        <dbReference type="Proteomes" id="UP000184671"/>
    </source>
</evidence>
<dbReference type="STRING" id="118126.L21_0420"/>
<accession>A0A1M4MHZ5</accession>
<reference evidence="1 2" key="1">
    <citation type="submission" date="2016-08" db="EMBL/GenBank/DDBJ databases">
        <authorList>
            <person name="Seilhamer J.J."/>
        </authorList>
    </citation>
    <scope>NUCLEOTIDE SEQUENCE [LARGE SCALE GENOMIC DNA]</scope>
    <source>
        <strain evidence="1">L21-II-0</strain>
    </source>
</reference>